<feature type="domain" description="DUF447" evidence="1">
    <location>
        <begin position="16"/>
        <end position="132"/>
    </location>
</feature>
<dbReference type="EMBL" id="VSSQ01000247">
    <property type="protein sequence ID" value="MPL87898.1"/>
    <property type="molecule type" value="Genomic_DNA"/>
</dbReference>
<evidence type="ECO:0000259" key="1">
    <source>
        <dbReference type="Pfam" id="PF04289"/>
    </source>
</evidence>
<sequence length="229" mass="26212">MNINLSSVGMKKGQQYETIITTLDNENNKNGAPIGVICKDKDVIMCRIFEGSNTLSNILLKNEFIVNITLNPILFTLATIENIPKEYFIDNNIERHNINHEYLNNHLERNLPVLKDVDAYLVCKVSDVKNAFKKSDPIKKSEAKVILANVEEIILNNKCAKAANRGFYCLIESLVNFTRMDIVNNDKKRYFLDRFKESKRIINKVGSNEEKEAIELLGETLINKGYIIK</sequence>
<evidence type="ECO:0008006" key="4">
    <source>
        <dbReference type="Google" id="ProtNLM"/>
    </source>
</evidence>
<dbReference type="InterPro" id="IPR049288">
    <property type="entry name" value="DUF447_C"/>
</dbReference>
<organism evidence="3">
    <name type="scientific">bioreactor metagenome</name>
    <dbReference type="NCBI Taxonomy" id="1076179"/>
    <lineage>
        <taxon>unclassified sequences</taxon>
        <taxon>metagenomes</taxon>
        <taxon>ecological metagenomes</taxon>
    </lineage>
</organism>
<dbReference type="Gene3D" id="2.30.110.10">
    <property type="entry name" value="Electron Transport, Fmn-binding Protein, Chain A"/>
    <property type="match status" value="1"/>
</dbReference>
<protein>
    <recommendedName>
        <fullName evidence="4">DUF447 family protein</fullName>
    </recommendedName>
</protein>
<dbReference type="InterPro" id="IPR007386">
    <property type="entry name" value="DUF447_N"/>
</dbReference>
<evidence type="ECO:0000313" key="3">
    <source>
        <dbReference type="EMBL" id="MPL87898.1"/>
    </source>
</evidence>
<gene>
    <name evidence="3" type="ORF">SDC9_33911</name>
</gene>
<accession>A0A644V993</accession>
<dbReference type="Pfam" id="PF20766">
    <property type="entry name" value="DUF447_C"/>
    <property type="match status" value="1"/>
</dbReference>
<feature type="domain" description="DUF447" evidence="2">
    <location>
        <begin position="164"/>
        <end position="219"/>
    </location>
</feature>
<comment type="caution">
    <text evidence="3">The sequence shown here is derived from an EMBL/GenBank/DDBJ whole genome shotgun (WGS) entry which is preliminary data.</text>
</comment>
<dbReference type="AlphaFoldDB" id="A0A644V993"/>
<dbReference type="Pfam" id="PF04289">
    <property type="entry name" value="DUF447_N"/>
    <property type="match status" value="1"/>
</dbReference>
<proteinExistence type="predicted"/>
<dbReference type="InterPro" id="IPR012349">
    <property type="entry name" value="Split_barrel_FMN-bd"/>
</dbReference>
<dbReference type="PIRSF" id="PIRSF018747">
    <property type="entry name" value="UCP018747"/>
    <property type="match status" value="1"/>
</dbReference>
<dbReference type="SUPFAM" id="SSF50475">
    <property type="entry name" value="FMN-binding split barrel"/>
    <property type="match status" value="1"/>
</dbReference>
<dbReference type="Gene3D" id="1.20.58.290">
    <property type="entry name" value="Hypothetical membrane protein ta0354_69_121"/>
    <property type="match status" value="1"/>
</dbReference>
<evidence type="ECO:0000259" key="2">
    <source>
        <dbReference type="Pfam" id="PF20766"/>
    </source>
</evidence>
<reference evidence="3" key="1">
    <citation type="submission" date="2019-08" db="EMBL/GenBank/DDBJ databases">
        <authorList>
            <person name="Kucharzyk K."/>
            <person name="Murdoch R.W."/>
            <person name="Higgins S."/>
            <person name="Loffler F."/>
        </authorList>
    </citation>
    <scope>NUCLEOTIDE SEQUENCE</scope>
</reference>
<dbReference type="InterPro" id="IPR016733">
    <property type="entry name" value="UCP018747"/>
</dbReference>
<name>A0A644V993_9ZZZZ</name>